<evidence type="ECO:0000313" key="12">
    <source>
        <dbReference type="Proteomes" id="UP000682877"/>
    </source>
</evidence>
<dbReference type="Pfam" id="PF10532">
    <property type="entry name" value="Plant_all_beta"/>
    <property type="match status" value="1"/>
</dbReference>
<dbReference type="InterPro" id="IPR004332">
    <property type="entry name" value="Transposase_MuDR"/>
</dbReference>
<evidence type="ECO:0000256" key="8">
    <source>
        <dbReference type="SAM" id="Coils"/>
    </source>
</evidence>
<reference evidence="11" key="1">
    <citation type="submission" date="2021-01" db="EMBL/GenBank/DDBJ databases">
        <authorList>
            <person name="Bezrukov I."/>
        </authorList>
    </citation>
    <scope>NUCLEOTIDE SEQUENCE</scope>
</reference>
<dbReference type="PANTHER" id="PTHR31973">
    <property type="entry name" value="POLYPROTEIN, PUTATIVE-RELATED"/>
    <property type="match status" value="1"/>
</dbReference>
<feature type="domain" description="SWIM-type" evidence="10">
    <location>
        <begin position="563"/>
        <end position="595"/>
    </location>
</feature>
<evidence type="ECO:0000256" key="3">
    <source>
        <dbReference type="ARBA" id="ARBA00022771"/>
    </source>
</evidence>
<dbReference type="EMBL" id="LR999456">
    <property type="protein sequence ID" value="CAE6129529.1"/>
    <property type="molecule type" value="Genomic_DNA"/>
</dbReference>
<name>A0A8S2ATB6_ARAAE</name>
<gene>
    <name evidence="11" type="ORF">AARE701A_LOCUS16537</name>
</gene>
<dbReference type="SMART" id="SM00575">
    <property type="entry name" value="ZnF_PMZ"/>
    <property type="match status" value="1"/>
</dbReference>
<dbReference type="GO" id="GO:0003677">
    <property type="term" value="F:DNA binding"/>
    <property type="evidence" value="ECO:0007669"/>
    <property type="project" value="UniProtKB-KW"/>
</dbReference>
<dbReference type="InterPro" id="IPR006564">
    <property type="entry name" value="Znf_PMZ"/>
</dbReference>
<evidence type="ECO:0000256" key="5">
    <source>
        <dbReference type="ARBA" id="ARBA00023125"/>
    </source>
</evidence>
<organism evidence="11 12">
    <name type="scientific">Arabidopsis arenosa</name>
    <name type="common">Sand rock-cress</name>
    <name type="synonym">Cardaminopsis arenosa</name>
    <dbReference type="NCBI Taxonomy" id="38785"/>
    <lineage>
        <taxon>Eukaryota</taxon>
        <taxon>Viridiplantae</taxon>
        <taxon>Streptophyta</taxon>
        <taxon>Embryophyta</taxon>
        <taxon>Tracheophyta</taxon>
        <taxon>Spermatophyta</taxon>
        <taxon>Magnoliopsida</taxon>
        <taxon>eudicotyledons</taxon>
        <taxon>Gunneridae</taxon>
        <taxon>Pentapetalae</taxon>
        <taxon>rosids</taxon>
        <taxon>malvids</taxon>
        <taxon>Brassicales</taxon>
        <taxon>Brassicaceae</taxon>
        <taxon>Camelineae</taxon>
        <taxon>Arabidopsis</taxon>
    </lineage>
</organism>
<accession>A0A8S2ATB6</accession>
<feature type="compositionally biased region" description="Basic and acidic residues" evidence="9">
    <location>
        <begin position="156"/>
        <end position="176"/>
    </location>
</feature>
<keyword evidence="6" id="KW-0233">DNA recombination</keyword>
<keyword evidence="3 7" id="KW-0863">Zinc-finger</keyword>
<dbReference type="PANTHER" id="PTHR31973:SF187">
    <property type="entry name" value="MUTATOR TRANSPOSASE MUDRA PROTEIN"/>
    <property type="match status" value="1"/>
</dbReference>
<feature type="coiled-coil region" evidence="8">
    <location>
        <begin position="752"/>
        <end position="779"/>
    </location>
</feature>
<keyword evidence="12" id="KW-1185">Reference proteome</keyword>
<dbReference type="Pfam" id="PF03108">
    <property type="entry name" value="DBD_Tnp_Mut"/>
    <property type="match status" value="1"/>
</dbReference>
<dbReference type="Pfam" id="PF00872">
    <property type="entry name" value="Transposase_mut"/>
    <property type="match status" value="1"/>
</dbReference>
<protein>
    <recommendedName>
        <fullName evidence="10">SWIM-type domain-containing protein</fullName>
    </recommendedName>
</protein>
<evidence type="ECO:0000256" key="2">
    <source>
        <dbReference type="ARBA" id="ARBA00022723"/>
    </source>
</evidence>
<sequence length="789" mass="91852">MKENVIIYFKFQGRMYNVMMKTLGEKITFSMLEDRLMTKLGLDGNKVKLHMRYNPRLFGVEEEMNVCDDEDVCVYVTSAKNNRRSVLVVEEISKPPEPEQLPEHLSRVGNSSVGKSYTELNSEEDEMRVDDGALIVLLEEEQGTQHQLEAIVEDHGTQEDETRYDESMDNSDRGEQYVESPPAVEPGMFKKEWEDGIGLTLRQEFPNKAALHEVVDRAAFANSFGYVIKKSDKERYVLKCAKESCSWRLRASNISTTDIFSIRRYNKMHSCTRLSKGSSRLRKRKGNPQLVAALLHDHFPGQLETPVPSIIMELVQTKLGVKVSYSTALRGKYHAIYDLKAFAVLDGENDASWEWFFEKLKTVVPDTSELVFMTDRNASLIKAIRNVYTAAHHGYCIWHLSQNVKGHATHTNRDVLAWKFQELSRVYVVADFNRAYDGFKLRYPKATKYLEDTTVKEKWARCCFPGERYNLDTSNCVESLNNVFKNARKYSLIPMVDAIIKKISGWFNEHRMEAASGSLENKMVPLVENYLHDLWVFAEKLKVVELNSFEREYVVTCDKGIDYTVSLVLKTCSCKVFDIQKYPCIHALAAFINIMDDEDRRRGLELHDLVTKYYWVELWALAYYRTIYLVPDRSQWEVPDEVKALKIVPLSKKPKKGRKKMLRLCERDPYYDDMKVAKRAIDQMEMVAMMEGIPKFCPCGGSIVETRKDEKRYYQCEKFKDDRMHIRKLWDKAMEEEVSSLRESVDYNRKKVLNHEYLIEEMQKELKAHRAEIVNVSKVVFRNPMDPKK</sequence>
<proteinExistence type="predicted"/>
<dbReference type="Pfam" id="PF04434">
    <property type="entry name" value="SWIM"/>
    <property type="match status" value="1"/>
</dbReference>
<evidence type="ECO:0000256" key="1">
    <source>
        <dbReference type="ARBA" id="ARBA00022578"/>
    </source>
</evidence>
<dbReference type="AlphaFoldDB" id="A0A8S2ATB6"/>
<dbReference type="GO" id="GO:0006313">
    <property type="term" value="P:DNA transposition"/>
    <property type="evidence" value="ECO:0007669"/>
    <property type="project" value="InterPro"/>
</dbReference>
<feature type="compositionally biased region" description="Basic and acidic residues" evidence="9">
    <location>
        <begin position="95"/>
        <end position="106"/>
    </location>
</feature>
<dbReference type="GO" id="GO:0008270">
    <property type="term" value="F:zinc ion binding"/>
    <property type="evidence" value="ECO:0007669"/>
    <property type="project" value="UniProtKB-KW"/>
</dbReference>
<keyword evidence="5" id="KW-0238">DNA-binding</keyword>
<dbReference type="Proteomes" id="UP000682877">
    <property type="component" value="Chromosome 6"/>
</dbReference>
<keyword evidence="4" id="KW-0862">Zinc</keyword>
<dbReference type="PROSITE" id="PS50966">
    <property type="entry name" value="ZF_SWIM"/>
    <property type="match status" value="1"/>
</dbReference>
<evidence type="ECO:0000256" key="9">
    <source>
        <dbReference type="SAM" id="MobiDB-lite"/>
    </source>
</evidence>
<keyword evidence="1" id="KW-0815">Transposition</keyword>
<dbReference type="InterPro" id="IPR018290">
    <property type="entry name" value="MULE_transposase_N"/>
</dbReference>
<keyword evidence="8" id="KW-0175">Coiled coil</keyword>
<evidence type="ECO:0000256" key="4">
    <source>
        <dbReference type="ARBA" id="ARBA00022833"/>
    </source>
</evidence>
<evidence type="ECO:0000313" key="11">
    <source>
        <dbReference type="EMBL" id="CAE6129529.1"/>
    </source>
</evidence>
<dbReference type="InterPro" id="IPR007527">
    <property type="entry name" value="Znf_SWIM"/>
</dbReference>
<keyword evidence="2" id="KW-0479">Metal-binding</keyword>
<evidence type="ECO:0000256" key="7">
    <source>
        <dbReference type="PROSITE-ProRule" id="PRU00325"/>
    </source>
</evidence>
<feature type="region of interest" description="Disordered" evidence="9">
    <location>
        <begin position="156"/>
        <end position="183"/>
    </location>
</feature>
<evidence type="ECO:0000259" key="10">
    <source>
        <dbReference type="PROSITE" id="PS50966"/>
    </source>
</evidence>
<evidence type="ECO:0000256" key="6">
    <source>
        <dbReference type="ARBA" id="ARBA00023172"/>
    </source>
</evidence>
<dbReference type="InterPro" id="IPR001207">
    <property type="entry name" value="Transposase_mutator"/>
</dbReference>
<feature type="region of interest" description="Disordered" evidence="9">
    <location>
        <begin position="95"/>
        <end position="114"/>
    </location>
</feature>
<dbReference type="GO" id="GO:0004803">
    <property type="term" value="F:transposase activity"/>
    <property type="evidence" value="ECO:0007669"/>
    <property type="project" value="InterPro"/>
</dbReference>